<dbReference type="Pfam" id="PF09548">
    <property type="entry name" value="Spore_III_AB"/>
    <property type="match status" value="1"/>
</dbReference>
<reference evidence="2 3" key="1">
    <citation type="submission" date="2019-07" db="EMBL/GenBank/DDBJ databases">
        <authorList>
            <person name="Kim J."/>
        </authorList>
    </citation>
    <scope>NUCLEOTIDE SEQUENCE [LARGE SCALE GENOMIC DNA]</scope>
    <source>
        <strain evidence="2 3">N4</strain>
    </source>
</reference>
<dbReference type="InterPro" id="IPR014198">
    <property type="entry name" value="Spore_III_AB"/>
</dbReference>
<dbReference type="EMBL" id="VNJK01000001">
    <property type="protein sequence ID" value="TVX92786.1"/>
    <property type="molecule type" value="Genomic_DNA"/>
</dbReference>
<dbReference type="Proteomes" id="UP000318102">
    <property type="component" value="Unassembled WGS sequence"/>
</dbReference>
<proteinExistence type="predicted"/>
<name>A0A559IYT1_9BACL</name>
<feature type="transmembrane region" description="Helical" evidence="1">
    <location>
        <begin position="22"/>
        <end position="42"/>
    </location>
</feature>
<gene>
    <name evidence="2" type="primary">spoIIIAB</name>
    <name evidence="2" type="ORF">FPZ44_06795</name>
</gene>
<dbReference type="PIRSF" id="PIRSF021435">
    <property type="entry name" value="SpoIIIAB"/>
    <property type="match status" value="1"/>
</dbReference>
<keyword evidence="1" id="KW-0812">Transmembrane</keyword>
<organism evidence="2 3">
    <name type="scientific">Paenibacillus agilis</name>
    <dbReference type="NCBI Taxonomy" id="3020863"/>
    <lineage>
        <taxon>Bacteria</taxon>
        <taxon>Bacillati</taxon>
        <taxon>Bacillota</taxon>
        <taxon>Bacilli</taxon>
        <taxon>Bacillales</taxon>
        <taxon>Paenibacillaceae</taxon>
        <taxon>Paenibacillus</taxon>
    </lineage>
</organism>
<dbReference type="OrthoDB" id="1957909at2"/>
<comment type="caution">
    <text evidence="2">The sequence shown here is derived from an EMBL/GenBank/DDBJ whole genome shotgun (WGS) entry which is preliminary data.</text>
</comment>
<keyword evidence="1" id="KW-0472">Membrane</keyword>
<protein>
    <submittedName>
        <fullName evidence="2">Stage III sporulation protein AB</fullName>
    </submittedName>
</protein>
<evidence type="ECO:0000256" key="1">
    <source>
        <dbReference type="SAM" id="Phobius"/>
    </source>
</evidence>
<keyword evidence="3" id="KW-1185">Reference proteome</keyword>
<keyword evidence="1" id="KW-1133">Transmembrane helix</keyword>
<dbReference type="NCBIfam" id="TIGR02833">
    <property type="entry name" value="spore_III_AB"/>
    <property type="match status" value="1"/>
</dbReference>
<accession>A0A559IYT1</accession>
<sequence length="196" mass="21652">MTRSSELCKRLYPIVAEGRGKLIIKLLGAAIVITAAGAIGWIQASHYAARPRQLRQLLIALQRLETSVMYGHTPLDEACEQLSAQVPPPLNKLFAKAAAGMRARDGHIQTAKSAWHAALQSEAPHSALKSQDVRILYDLGMSLGISDREDQRNHIRHAMKRIEQEEANASDEAGRYVRMYRSIGVLSGILAVILMY</sequence>
<evidence type="ECO:0000313" key="3">
    <source>
        <dbReference type="Proteomes" id="UP000318102"/>
    </source>
</evidence>
<dbReference type="AlphaFoldDB" id="A0A559IYT1"/>
<evidence type="ECO:0000313" key="2">
    <source>
        <dbReference type="EMBL" id="TVX92786.1"/>
    </source>
</evidence>